<evidence type="ECO:0000313" key="3">
    <source>
        <dbReference type="Proteomes" id="UP000610456"/>
    </source>
</evidence>
<name>A0A918W242_9FLAO</name>
<comment type="caution">
    <text evidence="2">The sequence shown here is derived from an EMBL/GenBank/DDBJ whole genome shotgun (WGS) entry which is preliminary data.</text>
</comment>
<evidence type="ECO:0000256" key="1">
    <source>
        <dbReference type="SAM" id="SignalP"/>
    </source>
</evidence>
<feature type="signal peptide" evidence="1">
    <location>
        <begin position="1"/>
        <end position="31"/>
    </location>
</feature>
<dbReference type="EMBL" id="BMXB01000017">
    <property type="protein sequence ID" value="GHA47366.1"/>
    <property type="molecule type" value="Genomic_DNA"/>
</dbReference>
<dbReference type="RefSeq" id="WP_189605645.1">
    <property type="nucleotide sequence ID" value="NZ_BMXB01000017.1"/>
</dbReference>
<reference evidence="2" key="2">
    <citation type="submission" date="2020-09" db="EMBL/GenBank/DDBJ databases">
        <authorList>
            <person name="Sun Q."/>
            <person name="Kim S."/>
        </authorList>
    </citation>
    <scope>NUCLEOTIDE SEQUENCE</scope>
    <source>
        <strain evidence="2">KCTC 12719</strain>
    </source>
</reference>
<dbReference type="Proteomes" id="UP000610456">
    <property type="component" value="Unassembled WGS sequence"/>
</dbReference>
<accession>A0A918W242</accession>
<protein>
    <submittedName>
        <fullName evidence="2">Uncharacterized protein</fullName>
    </submittedName>
</protein>
<feature type="chain" id="PRO_5036804325" evidence="1">
    <location>
        <begin position="32"/>
        <end position="112"/>
    </location>
</feature>
<organism evidence="2 3">
    <name type="scientific">Salinimicrobium marinum</name>
    <dbReference type="NCBI Taxonomy" id="680283"/>
    <lineage>
        <taxon>Bacteria</taxon>
        <taxon>Pseudomonadati</taxon>
        <taxon>Bacteroidota</taxon>
        <taxon>Flavobacteriia</taxon>
        <taxon>Flavobacteriales</taxon>
        <taxon>Flavobacteriaceae</taxon>
        <taxon>Salinimicrobium</taxon>
    </lineage>
</organism>
<sequence>MKNKNLTNKPTMKYFMYLLSGMALLLSIACNQTKSTTTNSMEITGTIQEQGMTSYQYGTHTLTNSETFYAVKSDSIDLNNYLNEEVTITAEKVEGYPVDGGPDYLRVLSVEE</sequence>
<keyword evidence="1" id="KW-0732">Signal</keyword>
<gene>
    <name evidence="2" type="ORF">GCM10007103_30370</name>
</gene>
<dbReference type="AlphaFoldDB" id="A0A918W242"/>
<dbReference type="PROSITE" id="PS51257">
    <property type="entry name" value="PROKAR_LIPOPROTEIN"/>
    <property type="match status" value="1"/>
</dbReference>
<proteinExistence type="predicted"/>
<evidence type="ECO:0000313" key="2">
    <source>
        <dbReference type="EMBL" id="GHA47366.1"/>
    </source>
</evidence>
<keyword evidence="3" id="KW-1185">Reference proteome</keyword>
<reference evidence="2" key="1">
    <citation type="journal article" date="2014" name="Int. J. Syst. Evol. Microbiol.">
        <title>Complete genome sequence of Corynebacterium casei LMG S-19264T (=DSM 44701T), isolated from a smear-ripened cheese.</title>
        <authorList>
            <consortium name="US DOE Joint Genome Institute (JGI-PGF)"/>
            <person name="Walter F."/>
            <person name="Albersmeier A."/>
            <person name="Kalinowski J."/>
            <person name="Ruckert C."/>
        </authorList>
    </citation>
    <scope>NUCLEOTIDE SEQUENCE</scope>
    <source>
        <strain evidence="2">KCTC 12719</strain>
    </source>
</reference>